<dbReference type="InterPro" id="IPR053222">
    <property type="entry name" value="Zygotic_Embryogenesis-Asso"/>
</dbReference>
<evidence type="ECO:0000313" key="2">
    <source>
        <dbReference type="EMBL" id="PIC39593.1"/>
    </source>
</evidence>
<dbReference type="InterPro" id="IPR012885">
    <property type="entry name" value="F-box_Sdz-33"/>
</dbReference>
<dbReference type="PANTHER" id="PTHR22899:SF0">
    <property type="entry name" value="F-BOX ASSOCIATED DOMAIN-CONTAINING PROTEIN-RELATED"/>
    <property type="match status" value="1"/>
</dbReference>
<proteinExistence type="predicted"/>
<evidence type="ECO:0000259" key="1">
    <source>
        <dbReference type="Pfam" id="PF07735"/>
    </source>
</evidence>
<comment type="caution">
    <text evidence="2">The sequence shown here is derived from an EMBL/GenBank/DDBJ whole genome shotgun (WGS) entry which is preliminary data.</text>
</comment>
<dbReference type="Pfam" id="PF07735">
    <property type="entry name" value="FBA_2"/>
    <property type="match status" value="1"/>
</dbReference>
<dbReference type="EMBL" id="PDUG01000003">
    <property type="protein sequence ID" value="PIC39593.1"/>
    <property type="molecule type" value="Genomic_DNA"/>
</dbReference>
<organism evidence="2 3">
    <name type="scientific">Caenorhabditis nigoni</name>
    <dbReference type="NCBI Taxonomy" id="1611254"/>
    <lineage>
        <taxon>Eukaryota</taxon>
        <taxon>Metazoa</taxon>
        <taxon>Ecdysozoa</taxon>
        <taxon>Nematoda</taxon>
        <taxon>Chromadorea</taxon>
        <taxon>Rhabditida</taxon>
        <taxon>Rhabditina</taxon>
        <taxon>Rhabditomorpha</taxon>
        <taxon>Rhabditoidea</taxon>
        <taxon>Rhabditidae</taxon>
        <taxon>Peloderinae</taxon>
        <taxon>Caenorhabditis</taxon>
    </lineage>
</organism>
<keyword evidence="3" id="KW-1185">Reference proteome</keyword>
<accession>A0A2G5UJF2</accession>
<dbReference type="Proteomes" id="UP000230233">
    <property type="component" value="Chromosome III"/>
</dbReference>
<evidence type="ECO:0000313" key="3">
    <source>
        <dbReference type="Proteomes" id="UP000230233"/>
    </source>
</evidence>
<reference evidence="3" key="1">
    <citation type="submission" date="2017-10" db="EMBL/GenBank/DDBJ databases">
        <title>Rapid genome shrinkage in a self-fertile nematode reveals novel sperm competition proteins.</title>
        <authorList>
            <person name="Yin D."/>
            <person name="Schwarz E.M."/>
            <person name="Thomas C.G."/>
            <person name="Felde R.L."/>
            <person name="Korf I.F."/>
            <person name="Cutter A.D."/>
            <person name="Schartner C.M."/>
            <person name="Ralston E.J."/>
            <person name="Meyer B.J."/>
            <person name="Haag E.S."/>
        </authorList>
    </citation>
    <scope>NUCLEOTIDE SEQUENCE [LARGE SCALE GENOMIC DNA]</scope>
    <source>
        <strain evidence="3">JU1422</strain>
    </source>
</reference>
<gene>
    <name evidence="2" type="primary">Cnig_chr_III.g11229</name>
    <name evidence="2" type="ORF">B9Z55_011229</name>
</gene>
<dbReference type="PANTHER" id="PTHR22899">
    <property type="entry name" value="CYCLIN-RELATED F-BOX FAMILY"/>
    <property type="match status" value="1"/>
</dbReference>
<protein>
    <recommendedName>
        <fullName evidence="1">Sdz-33 F-box domain-containing protein</fullName>
    </recommendedName>
</protein>
<dbReference type="AlphaFoldDB" id="A0A2G5UJF2"/>
<sequence length="278" mass="32937">MHNRPEIYLDFGNITVLFKWKMSEYNEEMKTIDDIPVKVDVSTAKESQEFGPTFERTEFTWSYQKKSIGEWVKHICSIFRCECYEAEFHIFETRYEVQSLRNNFPKLRRLNVDCFAAEPNEHDIQTAQNVLRVFLPYAQSVLLNGVPLKESLSFQHIGMANLKELEFGYSHYPKLDDLLTLNVESCRIRKTRFSLRDLNRFFKMWTKGSFPKLQSLFVLGRLEKVSDWNLLLKGLNAEETENSQELGGMEKNVFDKGFWRGLRYSMVSNWWKTCFSSY</sequence>
<feature type="domain" description="Sdz-33 F-box" evidence="1">
    <location>
        <begin position="153"/>
        <end position="216"/>
    </location>
</feature>
<name>A0A2G5UJF2_9PELO</name>